<evidence type="ECO:0008006" key="4">
    <source>
        <dbReference type="Google" id="ProtNLM"/>
    </source>
</evidence>
<reference evidence="3" key="1">
    <citation type="submission" date="2017-09" db="EMBL/GenBank/DDBJ databases">
        <title>Depth-based differentiation of microbial function through sediment-hosted aquifers and enrichment of novel symbionts in the deep terrestrial subsurface.</title>
        <authorList>
            <person name="Probst A.J."/>
            <person name="Ladd B."/>
            <person name="Jarett J.K."/>
            <person name="Geller-Mcgrath D.E."/>
            <person name="Sieber C.M.K."/>
            <person name="Emerson J.B."/>
            <person name="Anantharaman K."/>
            <person name="Thomas B.C."/>
            <person name="Malmstrom R."/>
            <person name="Stieglmeier M."/>
            <person name="Klingl A."/>
            <person name="Woyke T."/>
            <person name="Ryan C.M."/>
            <person name="Banfield J.F."/>
        </authorList>
    </citation>
    <scope>NUCLEOTIDE SEQUENCE [LARGE SCALE GENOMIC DNA]</scope>
</reference>
<dbReference type="SUPFAM" id="SSF69304">
    <property type="entry name" value="Tricorn protease N-terminal domain"/>
    <property type="match status" value="1"/>
</dbReference>
<evidence type="ECO:0000313" key="2">
    <source>
        <dbReference type="EMBL" id="PIU99355.1"/>
    </source>
</evidence>
<evidence type="ECO:0000256" key="1">
    <source>
        <dbReference type="SAM" id="Phobius"/>
    </source>
</evidence>
<sequence length="367" mass="40823">MKKIIPFIIIIAILSLGVGLFFAWQKAKPFLKPPLTPAPTAEELLKQKIKTLSDKEVFDYWVKTSVTSTEIFYLSLDGKIFKAGEGENEEINGQNINNVQQIKPSNDGSKILIKSGGTASPAFSIFDVQTKIWQPLDAGIITADFSPAEQKIIYLINNKTGSGDLVIKDLATKAKQKTTTIMSLNLKDFDLNWIEKDLVLLIPKPSALLKGEAWLISLKDKTIKLFTSGEGLMIDWQKNKYQGLKIIVSKKQLVMSLIDKNGQEKTLNFSTFPDKCSLADSSQLYCAIAISQSVPIQALILPDDYLKKAVYSNDIVFKIDTASPTSTPEEILFSPDEAPIDASKLTKVGNSLLFVNRYDNKLYEFNL</sequence>
<dbReference type="EMBL" id="PEVH01000005">
    <property type="protein sequence ID" value="PIU99355.1"/>
    <property type="molecule type" value="Genomic_DNA"/>
</dbReference>
<dbReference type="AlphaFoldDB" id="A0A2M7B894"/>
<comment type="caution">
    <text evidence="2">The sequence shown here is derived from an EMBL/GenBank/DDBJ whole genome shotgun (WGS) entry which is preliminary data.</text>
</comment>
<gene>
    <name evidence="2" type="ORF">COS59_00165</name>
</gene>
<accession>A0A2M7B894</accession>
<keyword evidence="1" id="KW-0812">Transmembrane</keyword>
<dbReference type="Proteomes" id="UP000230131">
    <property type="component" value="Unassembled WGS sequence"/>
</dbReference>
<organism evidence="2 3">
    <name type="scientific">Candidatus Wolfebacteria bacterium CG03_land_8_20_14_0_80_36_15</name>
    <dbReference type="NCBI Taxonomy" id="1975067"/>
    <lineage>
        <taxon>Bacteria</taxon>
        <taxon>Candidatus Wolfeibacteriota</taxon>
    </lineage>
</organism>
<protein>
    <recommendedName>
        <fullName evidence="4">Dipeptidylpeptidase IV N-terminal domain-containing protein</fullName>
    </recommendedName>
</protein>
<feature type="transmembrane region" description="Helical" evidence="1">
    <location>
        <begin position="7"/>
        <end position="24"/>
    </location>
</feature>
<keyword evidence="1" id="KW-0472">Membrane</keyword>
<proteinExistence type="predicted"/>
<name>A0A2M7B894_9BACT</name>
<evidence type="ECO:0000313" key="3">
    <source>
        <dbReference type="Proteomes" id="UP000230131"/>
    </source>
</evidence>
<keyword evidence="1" id="KW-1133">Transmembrane helix</keyword>